<reference evidence="8 9" key="1">
    <citation type="submission" date="2021-02" db="EMBL/GenBank/DDBJ databases">
        <title>Leishmania (Mundinia) enrietti genome sequencing and assembly.</title>
        <authorList>
            <person name="Almutairi H."/>
            <person name="Gatherer D."/>
        </authorList>
    </citation>
    <scope>NUCLEOTIDE SEQUENCE [LARGE SCALE GENOMIC DNA]</scope>
    <source>
        <strain evidence="8">CUR178</strain>
    </source>
</reference>
<keyword evidence="5" id="KW-0966">Cell projection</keyword>
<evidence type="ECO:0000256" key="6">
    <source>
        <dbReference type="PROSITE-ProRule" id="PRU00706"/>
    </source>
</evidence>
<keyword evidence="4" id="KW-0206">Cytoskeleton</keyword>
<dbReference type="SUPFAM" id="SSF54919">
    <property type="entry name" value="Nucleoside diphosphate kinase, NDK"/>
    <property type="match status" value="1"/>
</dbReference>
<dbReference type="PROSITE" id="PS51336">
    <property type="entry name" value="DM10"/>
    <property type="match status" value="1"/>
</dbReference>
<proteinExistence type="inferred from homology"/>
<evidence type="ECO:0000259" key="7">
    <source>
        <dbReference type="PROSITE" id="PS51336"/>
    </source>
</evidence>
<dbReference type="CDD" id="cd04412">
    <property type="entry name" value="NDPk7B"/>
    <property type="match status" value="1"/>
</dbReference>
<dbReference type="Pfam" id="PF00334">
    <property type="entry name" value="NDK"/>
    <property type="match status" value="1"/>
</dbReference>
<evidence type="ECO:0000313" key="8">
    <source>
        <dbReference type="EMBL" id="KAG5468758.1"/>
    </source>
</evidence>
<keyword evidence="9" id="KW-1185">Reference proteome</keyword>
<evidence type="ECO:0000256" key="5">
    <source>
        <dbReference type="ARBA" id="ARBA00023273"/>
    </source>
</evidence>
<evidence type="ECO:0000256" key="3">
    <source>
        <dbReference type="ARBA" id="ARBA00022490"/>
    </source>
</evidence>
<protein>
    <recommendedName>
        <fullName evidence="7">DM10 domain-containing protein</fullName>
    </recommendedName>
</protein>
<dbReference type="GeneID" id="94168872"/>
<name>A0A836KK81_LEIEN</name>
<dbReference type="KEGG" id="lenr:94168872"/>
<comment type="similarity">
    <text evidence="6">Belongs to the NDK family.</text>
</comment>
<dbReference type="RefSeq" id="XP_067689465.1">
    <property type="nucleotide sequence ID" value="XM_067833362.1"/>
</dbReference>
<comment type="caution">
    <text evidence="8">The sequence shown here is derived from an EMBL/GenBank/DDBJ whole genome shotgun (WGS) entry which is preliminary data.</text>
</comment>
<dbReference type="GO" id="GO:0005879">
    <property type="term" value="C:axonemal microtubule"/>
    <property type="evidence" value="ECO:0007669"/>
    <property type="project" value="TreeGrafter"/>
</dbReference>
<keyword evidence="3" id="KW-0963">Cytoplasm</keyword>
<dbReference type="InterPro" id="IPR036850">
    <property type="entry name" value="NDK-like_dom_sf"/>
</dbReference>
<dbReference type="EMBL" id="JAFHKP010000034">
    <property type="protein sequence ID" value="KAG5468758.1"/>
    <property type="molecule type" value="Genomic_DNA"/>
</dbReference>
<evidence type="ECO:0000256" key="4">
    <source>
        <dbReference type="ARBA" id="ARBA00023212"/>
    </source>
</evidence>
<comment type="subcellular location">
    <subcellularLocation>
        <location evidence="1">Cell projection</location>
        <location evidence="1">Cilium</location>
    </subcellularLocation>
    <subcellularLocation>
        <location evidence="2">Cytoplasm</location>
        <location evidence="2">Cytoskeleton</location>
    </subcellularLocation>
</comment>
<dbReference type="OrthoDB" id="270127at2759"/>
<dbReference type="InterPro" id="IPR006602">
    <property type="entry name" value="DM10_dom"/>
</dbReference>
<feature type="domain" description="DM10" evidence="7">
    <location>
        <begin position="53"/>
        <end position="140"/>
    </location>
</feature>
<dbReference type="Proteomes" id="UP000674179">
    <property type="component" value="Chromosome 34"/>
</dbReference>
<dbReference type="PANTHER" id="PTHR43109">
    <property type="entry name" value="NUCLEOSIDE DIPHOSPHATE KINASE 7"/>
    <property type="match status" value="1"/>
</dbReference>
<dbReference type="InterPro" id="IPR037993">
    <property type="entry name" value="NDPk7B"/>
</dbReference>
<dbReference type="PANTHER" id="PTHR43109:SF2">
    <property type="entry name" value="NUCLEOSIDE DIPHOSPHATE KINASE 7"/>
    <property type="match status" value="1"/>
</dbReference>
<sequence>MKRISRIQDTAAVEPVDTDKDTHAQVRTDVLRPSGSQASTSLSLHAFMATSTLDPRMAFHAQQQDPGAPQPRQLILRYFHQSGTVELMEVPSGRLYLKRTAIDLPASAFTVGSTVMLFGKATVITAFADEVTLQLCAQCSEATTVLIAEEAFASLGRYLAMLTEECQFTISELEMVWVQAESVSAFDLPEQLANARLVVVVCTRNQAVEKGFDFVLRATGTCTARDVEQAATWGKLSGLAKAKPLAVFEEPNSSVVVLKPHLVSTGRGGSALQQLLDEGLEVTALTTVTMSSAAGGEFMEPYRGVLPNLEGTVNSFVGTSWVLQLVSLDEGTKVLEVVRSSCGPYDTVIAKKLYPNSIRARYGESETNNAVHCCDLPGDGPIYTKFFFQR</sequence>
<evidence type="ECO:0000256" key="2">
    <source>
        <dbReference type="ARBA" id="ARBA00004245"/>
    </source>
</evidence>
<organism evidence="8 9">
    <name type="scientific">Leishmania enriettii</name>
    <dbReference type="NCBI Taxonomy" id="5663"/>
    <lineage>
        <taxon>Eukaryota</taxon>
        <taxon>Discoba</taxon>
        <taxon>Euglenozoa</taxon>
        <taxon>Kinetoplastea</taxon>
        <taxon>Metakinetoplastina</taxon>
        <taxon>Trypanosomatida</taxon>
        <taxon>Trypanosomatidae</taxon>
        <taxon>Leishmaniinae</taxon>
        <taxon>Leishmania</taxon>
    </lineage>
</organism>
<dbReference type="PROSITE" id="PS51374">
    <property type="entry name" value="NDPK_LIKE"/>
    <property type="match status" value="1"/>
</dbReference>
<dbReference type="AlphaFoldDB" id="A0A836KK81"/>
<gene>
    <name evidence="8" type="ORF">CUR178_01593</name>
</gene>
<dbReference type="SMART" id="SM00562">
    <property type="entry name" value="NDK"/>
    <property type="match status" value="1"/>
</dbReference>
<dbReference type="InterPro" id="IPR034907">
    <property type="entry name" value="NDK-like_dom"/>
</dbReference>
<accession>A0A836KK81</accession>
<dbReference type="SMART" id="SM00676">
    <property type="entry name" value="DM10"/>
    <property type="match status" value="1"/>
</dbReference>
<evidence type="ECO:0000256" key="1">
    <source>
        <dbReference type="ARBA" id="ARBA00004138"/>
    </source>
</evidence>
<evidence type="ECO:0000313" key="9">
    <source>
        <dbReference type="Proteomes" id="UP000674179"/>
    </source>
</evidence>
<comment type="caution">
    <text evidence="6">Lacks conserved residue(s) required for the propagation of feature annotation.</text>
</comment>
<dbReference type="Gene3D" id="3.30.70.141">
    <property type="entry name" value="Nucleoside diphosphate kinase-like domain"/>
    <property type="match status" value="1"/>
</dbReference>